<dbReference type="OrthoDB" id="3934389at2759"/>
<evidence type="ECO:0000313" key="4">
    <source>
        <dbReference type="Proteomes" id="UP000799438"/>
    </source>
</evidence>
<feature type="transmembrane region" description="Helical" evidence="2">
    <location>
        <begin position="131"/>
        <end position="152"/>
    </location>
</feature>
<feature type="compositionally biased region" description="Basic and acidic residues" evidence="1">
    <location>
        <begin position="63"/>
        <end position="76"/>
    </location>
</feature>
<gene>
    <name evidence="3" type="ORF">K452DRAFT_285973</name>
</gene>
<dbReference type="AlphaFoldDB" id="A0A6A6BN06"/>
<dbReference type="GeneID" id="54297701"/>
<keyword evidence="2" id="KW-1133">Transmembrane helix</keyword>
<feature type="transmembrane region" description="Helical" evidence="2">
    <location>
        <begin position="279"/>
        <end position="303"/>
    </location>
</feature>
<sequence>MSDSAAARRPPSRPPRPDEPLASPSYPLSFTSTTTPTPHRVPFTSERTPSPSPRFPFSDDLDHDLSHSRPETPRDFDDLEDEPLSPAVNRHLSTAIPPRYACSRFSDDHSAMAEPKTHLATPIHWTLVLKWVIGGLNLILSASAAIVVGHSLSLYGGEKLARTIDVQNSNRPTWPSGLNLIPSWLLLAVAFVSTCCSVMTTGLALRRRFIKPVTWLEGFRLGVGIFFIGAWIASLIVFKLFETADSGDSLGRWACDNASDKVRGKKDYNRVCTEQDAGFALAVVNVVLEALLIACFAAGTFLIKKQAADDSLDEKRAGKSPV</sequence>
<name>A0A6A6BN06_9PEZI</name>
<proteinExistence type="predicted"/>
<feature type="transmembrane region" description="Helical" evidence="2">
    <location>
        <begin position="184"/>
        <end position="206"/>
    </location>
</feature>
<dbReference type="PANTHER" id="PTHR42069">
    <property type="entry name" value="HYPHAL ANASTAMOSIS-8 PROTEIN"/>
    <property type="match status" value="1"/>
</dbReference>
<organism evidence="3 4">
    <name type="scientific">Aplosporella prunicola CBS 121167</name>
    <dbReference type="NCBI Taxonomy" id="1176127"/>
    <lineage>
        <taxon>Eukaryota</taxon>
        <taxon>Fungi</taxon>
        <taxon>Dikarya</taxon>
        <taxon>Ascomycota</taxon>
        <taxon>Pezizomycotina</taxon>
        <taxon>Dothideomycetes</taxon>
        <taxon>Dothideomycetes incertae sedis</taxon>
        <taxon>Botryosphaeriales</taxon>
        <taxon>Aplosporellaceae</taxon>
        <taxon>Aplosporella</taxon>
    </lineage>
</organism>
<dbReference type="Proteomes" id="UP000799438">
    <property type="component" value="Unassembled WGS sequence"/>
</dbReference>
<dbReference type="RefSeq" id="XP_033399643.1">
    <property type="nucleotide sequence ID" value="XM_033540205.1"/>
</dbReference>
<keyword evidence="2" id="KW-0812">Transmembrane</keyword>
<feature type="compositionally biased region" description="Low complexity" evidence="1">
    <location>
        <begin position="23"/>
        <end position="49"/>
    </location>
</feature>
<keyword evidence="4" id="KW-1185">Reference proteome</keyword>
<evidence type="ECO:0000256" key="2">
    <source>
        <dbReference type="SAM" id="Phobius"/>
    </source>
</evidence>
<evidence type="ECO:0000256" key="1">
    <source>
        <dbReference type="SAM" id="MobiDB-lite"/>
    </source>
</evidence>
<dbReference type="PANTHER" id="PTHR42069:SF1">
    <property type="entry name" value="MARVEL DOMAIN-CONTAINING PROTEIN"/>
    <property type="match status" value="1"/>
</dbReference>
<protein>
    <recommendedName>
        <fullName evidence="5">MARVEL domain-containing protein</fullName>
    </recommendedName>
</protein>
<accession>A0A6A6BN06</accession>
<dbReference type="EMBL" id="ML995481">
    <property type="protein sequence ID" value="KAF2143931.1"/>
    <property type="molecule type" value="Genomic_DNA"/>
</dbReference>
<feature type="region of interest" description="Disordered" evidence="1">
    <location>
        <begin position="1"/>
        <end position="84"/>
    </location>
</feature>
<evidence type="ECO:0000313" key="3">
    <source>
        <dbReference type="EMBL" id="KAF2143931.1"/>
    </source>
</evidence>
<keyword evidence="2" id="KW-0472">Membrane</keyword>
<evidence type="ECO:0008006" key="5">
    <source>
        <dbReference type="Google" id="ProtNLM"/>
    </source>
</evidence>
<reference evidence="3" key="1">
    <citation type="journal article" date="2020" name="Stud. Mycol.">
        <title>101 Dothideomycetes genomes: a test case for predicting lifestyles and emergence of pathogens.</title>
        <authorList>
            <person name="Haridas S."/>
            <person name="Albert R."/>
            <person name="Binder M."/>
            <person name="Bloem J."/>
            <person name="Labutti K."/>
            <person name="Salamov A."/>
            <person name="Andreopoulos B."/>
            <person name="Baker S."/>
            <person name="Barry K."/>
            <person name="Bills G."/>
            <person name="Bluhm B."/>
            <person name="Cannon C."/>
            <person name="Castanera R."/>
            <person name="Culley D."/>
            <person name="Daum C."/>
            <person name="Ezra D."/>
            <person name="Gonzalez J."/>
            <person name="Henrissat B."/>
            <person name="Kuo A."/>
            <person name="Liang C."/>
            <person name="Lipzen A."/>
            <person name="Lutzoni F."/>
            <person name="Magnuson J."/>
            <person name="Mondo S."/>
            <person name="Nolan M."/>
            <person name="Ohm R."/>
            <person name="Pangilinan J."/>
            <person name="Park H.-J."/>
            <person name="Ramirez L."/>
            <person name="Alfaro M."/>
            <person name="Sun H."/>
            <person name="Tritt A."/>
            <person name="Yoshinaga Y."/>
            <person name="Zwiers L.-H."/>
            <person name="Turgeon B."/>
            <person name="Goodwin S."/>
            <person name="Spatafora J."/>
            <person name="Crous P."/>
            <person name="Grigoriev I."/>
        </authorList>
    </citation>
    <scope>NUCLEOTIDE SEQUENCE</scope>
    <source>
        <strain evidence="3">CBS 121167</strain>
    </source>
</reference>
<feature type="transmembrane region" description="Helical" evidence="2">
    <location>
        <begin position="218"/>
        <end position="241"/>
    </location>
</feature>